<evidence type="ECO:0000256" key="6">
    <source>
        <dbReference type="ARBA" id="ARBA00023237"/>
    </source>
</evidence>
<organism evidence="12">
    <name type="scientific">uncultured Thiotrichaceae bacterium</name>
    <dbReference type="NCBI Taxonomy" id="298394"/>
    <lineage>
        <taxon>Bacteria</taxon>
        <taxon>Pseudomonadati</taxon>
        <taxon>Pseudomonadota</taxon>
        <taxon>Gammaproteobacteria</taxon>
        <taxon>Thiotrichales</taxon>
        <taxon>Thiotrichaceae</taxon>
        <taxon>environmental samples</taxon>
    </lineage>
</organism>
<dbReference type="Gene3D" id="3.30.1370.120">
    <property type="match status" value="1"/>
</dbReference>
<sequence length="810" mass="88004">MNKIERILTIAVLPAAIALATQQAHALQLNKVSSSVSSGISTVTFGFDQNATPTNGFMLENPSRLVFDFPKAGIKKTLPKSYSGDGVVKSIQVANTKDRVRATITLNKKSDFVTERKGNQLSIIIVQDGTRAPTSTQPSRQPMSDHDWVNKVAKASGLLSPAPPQPKTTAKTEPAPAPQKHIIKPTTAVVSNTPQSKLYLPEIAAMEPQIATQQASPPPVRTHGYSTIRTTNSPLPPKVQQARVATPQAAIQQPRQVTHNTNMLGDVDFRRDEKGNAHIIINLPSNRVHTEVTQAGNSLIAIIKGVKTPQDNRNYDVLDFATSVNNINVQRRGADARLRAQIRGPFEYTSAKRDSQLHIYVNKVVKKLTAEELRKKKKTYKGDKLTLNFQDIEVRSVLQLLADFTDKNIVVSDSVNGAITLRLKDVPWDQAMDIVLRSKGLGMRENGNVIWIAPESELSARENRELEQLQKKRKLESLITEYIPVNFAKATDLVSLIKSSATGKNNATLLSERGSISVDPRTNTILINDTVNRIEDIRGMIKKLDVPVRQVSIESRIVIASDTFTKELGTRFGVTGIGGFNGNSGIATTSGTLSATDSIVGDAAANLNAGGSVFPVGIPSLTDRLNVNLPATGGLGRFGFSILSSDYLVDLELSALQAESEGEIISTPRVVTTNQTKATIEQGVEIPFLQASSSGAANVAFKKAVLSLEVTPQITPEEHVIMDLKVNQDTVGQVFSGVPSINTREVQTNVLVENGQTVVLGGVHEETNSNDVDKVPLLGDLPVLGKMFKRTRKQNDKRELLIFVTPKILD</sequence>
<evidence type="ECO:0000256" key="4">
    <source>
        <dbReference type="ARBA" id="ARBA00022927"/>
    </source>
</evidence>
<evidence type="ECO:0000259" key="11">
    <source>
        <dbReference type="SMART" id="SM00965"/>
    </source>
</evidence>
<feature type="domain" description="Secretin/TonB short N-terminal" evidence="11">
    <location>
        <begin position="407"/>
        <end position="455"/>
    </location>
</feature>
<accession>A0A6S6UC30</accession>
<dbReference type="EMBL" id="CACVAY010000127">
    <property type="protein sequence ID" value="CAA6825698.1"/>
    <property type="molecule type" value="Genomic_DNA"/>
</dbReference>
<evidence type="ECO:0000256" key="1">
    <source>
        <dbReference type="ARBA" id="ARBA00004370"/>
    </source>
</evidence>
<dbReference type="InterPro" id="IPR011662">
    <property type="entry name" value="Secretin/TonB_short_N"/>
</dbReference>
<dbReference type="Pfam" id="PF07660">
    <property type="entry name" value="STN"/>
    <property type="match status" value="1"/>
</dbReference>
<dbReference type="InterPro" id="IPR038591">
    <property type="entry name" value="NolW-like_sf"/>
</dbReference>
<dbReference type="Gene3D" id="3.30.1370.130">
    <property type="match status" value="1"/>
</dbReference>
<dbReference type="GO" id="GO:0009306">
    <property type="term" value="P:protein secretion"/>
    <property type="evidence" value="ECO:0007669"/>
    <property type="project" value="InterPro"/>
</dbReference>
<keyword evidence="2 8" id="KW-0813">Transport</keyword>
<evidence type="ECO:0000256" key="8">
    <source>
        <dbReference type="RuleBase" id="RU004004"/>
    </source>
</evidence>
<comment type="subcellular location">
    <subcellularLocation>
        <location evidence="8">Cell outer membrane</location>
    </subcellularLocation>
    <subcellularLocation>
        <location evidence="1">Membrane</location>
    </subcellularLocation>
</comment>
<feature type="compositionally biased region" description="Low complexity" evidence="9">
    <location>
        <begin position="167"/>
        <end position="178"/>
    </location>
</feature>
<evidence type="ECO:0000256" key="7">
    <source>
        <dbReference type="RuleBase" id="RU004003"/>
    </source>
</evidence>
<dbReference type="PANTHER" id="PTHR30604:SF1">
    <property type="entry name" value="DNA UTILIZATION PROTEIN HOFQ"/>
    <property type="match status" value="1"/>
</dbReference>
<dbReference type="GO" id="GO:0009279">
    <property type="term" value="C:cell outer membrane"/>
    <property type="evidence" value="ECO:0007669"/>
    <property type="project" value="UniProtKB-SubCell"/>
</dbReference>
<reference evidence="12" key="1">
    <citation type="submission" date="2020-01" db="EMBL/GenBank/DDBJ databases">
        <authorList>
            <person name="Meier V. D."/>
            <person name="Meier V D."/>
        </authorList>
    </citation>
    <scope>NUCLEOTIDE SEQUENCE</scope>
    <source>
        <strain evidence="12">HLG_WM_MAG_07</strain>
    </source>
</reference>
<dbReference type="InterPro" id="IPR001775">
    <property type="entry name" value="GspD/PilQ"/>
</dbReference>
<name>A0A6S6UC30_9GAMM</name>
<dbReference type="InterPro" id="IPR013355">
    <property type="entry name" value="Pilus_4_PilQ"/>
</dbReference>
<comment type="similarity">
    <text evidence="7">Belongs to the bacterial secretin family.</text>
</comment>
<evidence type="ECO:0000313" key="12">
    <source>
        <dbReference type="EMBL" id="CAA6825698.1"/>
    </source>
</evidence>
<proteinExistence type="inferred from homology"/>
<dbReference type="Gene3D" id="2.60.40.3500">
    <property type="match status" value="1"/>
</dbReference>
<evidence type="ECO:0000256" key="9">
    <source>
        <dbReference type="SAM" id="MobiDB-lite"/>
    </source>
</evidence>
<keyword evidence="6" id="KW-0998">Cell outer membrane</keyword>
<evidence type="ECO:0000256" key="3">
    <source>
        <dbReference type="ARBA" id="ARBA00022729"/>
    </source>
</evidence>
<evidence type="ECO:0000256" key="5">
    <source>
        <dbReference type="ARBA" id="ARBA00023136"/>
    </source>
</evidence>
<dbReference type="NCBIfam" id="TIGR02515">
    <property type="entry name" value="IV_pilus_PilQ"/>
    <property type="match status" value="1"/>
</dbReference>
<keyword evidence="4" id="KW-0653">Protein transport</keyword>
<dbReference type="SMART" id="SM00965">
    <property type="entry name" value="STN"/>
    <property type="match status" value="1"/>
</dbReference>
<evidence type="ECO:0000256" key="2">
    <source>
        <dbReference type="ARBA" id="ARBA00022448"/>
    </source>
</evidence>
<dbReference type="InterPro" id="IPR004846">
    <property type="entry name" value="T2SS/T3SS_dom"/>
</dbReference>
<dbReference type="Pfam" id="PF00263">
    <property type="entry name" value="Secretin"/>
    <property type="match status" value="1"/>
</dbReference>
<feature type="signal peptide" evidence="10">
    <location>
        <begin position="1"/>
        <end position="26"/>
    </location>
</feature>
<dbReference type="Gene3D" id="2.60.40.3470">
    <property type="match status" value="1"/>
</dbReference>
<feature type="chain" id="PRO_5027641438" evidence="10">
    <location>
        <begin position="27"/>
        <end position="810"/>
    </location>
</feature>
<protein>
    <submittedName>
        <fullName evidence="12">Type IV pilus biogenesis protein PilQ</fullName>
    </submittedName>
</protein>
<keyword evidence="5" id="KW-0472">Membrane</keyword>
<dbReference type="Pfam" id="PF03958">
    <property type="entry name" value="Secretin_N"/>
    <property type="match status" value="1"/>
</dbReference>
<dbReference type="PANTHER" id="PTHR30604">
    <property type="entry name" value="PROTEIN TRANSPORT PROTEIN HOFQ"/>
    <property type="match status" value="1"/>
</dbReference>
<feature type="region of interest" description="Disordered" evidence="9">
    <location>
        <begin position="157"/>
        <end position="178"/>
    </location>
</feature>
<dbReference type="InterPro" id="IPR051808">
    <property type="entry name" value="Type_IV_pilus_biogenesis"/>
</dbReference>
<gene>
    <name evidence="12" type="ORF">HELGO_WM8036</name>
</gene>
<dbReference type="InterPro" id="IPR021731">
    <property type="entry name" value="AMIN_dom"/>
</dbReference>
<evidence type="ECO:0000256" key="10">
    <source>
        <dbReference type="SAM" id="SignalP"/>
    </source>
</evidence>
<dbReference type="InterPro" id="IPR005644">
    <property type="entry name" value="NolW-like"/>
</dbReference>
<keyword evidence="3 10" id="KW-0732">Signal</keyword>
<dbReference type="PRINTS" id="PR00811">
    <property type="entry name" value="BCTERIALGSPD"/>
</dbReference>
<dbReference type="Pfam" id="PF11741">
    <property type="entry name" value="AMIN"/>
    <property type="match status" value="2"/>
</dbReference>
<dbReference type="AlphaFoldDB" id="A0A6S6UC30"/>